<dbReference type="Pfam" id="PF01297">
    <property type="entry name" value="ZnuA"/>
    <property type="match status" value="1"/>
</dbReference>
<dbReference type="GO" id="GO:0030001">
    <property type="term" value="P:metal ion transport"/>
    <property type="evidence" value="ECO:0007669"/>
    <property type="project" value="InterPro"/>
</dbReference>
<keyword evidence="7" id="KW-1185">Reference proteome</keyword>
<reference evidence="7" key="1">
    <citation type="submission" date="2011-12" db="EMBL/GenBank/DDBJ databases">
        <title>Complete genome sequence of Streptomyces cattleya strain DSM 46488.</title>
        <authorList>
            <person name="Ou H.-Y."/>
            <person name="Li P."/>
            <person name="Zhao C."/>
            <person name="O'Hagan D."/>
            <person name="Deng Z."/>
        </authorList>
    </citation>
    <scope>NUCLEOTIDE SEQUENCE [LARGE SCALE GENOMIC DNA]</scope>
    <source>
        <strain evidence="7">ATCC 35852 / DSM 46488 / JCM 4925 / NBRC 14057 / NRRL 8057</strain>
    </source>
</reference>
<evidence type="ECO:0000256" key="1">
    <source>
        <dbReference type="ARBA" id="ARBA00011028"/>
    </source>
</evidence>
<dbReference type="AlphaFoldDB" id="F8JP03"/>
<dbReference type="InterPro" id="IPR006129">
    <property type="entry name" value="AdhesinB"/>
</dbReference>
<evidence type="ECO:0000256" key="4">
    <source>
        <dbReference type="RuleBase" id="RU003512"/>
    </source>
</evidence>
<accession>G8WN99</accession>
<dbReference type="PANTHER" id="PTHR42953">
    <property type="entry name" value="HIGH-AFFINITY ZINC UPTAKE SYSTEM PROTEIN ZNUA-RELATED"/>
    <property type="match status" value="1"/>
</dbReference>
<dbReference type="GO" id="GO:0046872">
    <property type="term" value="F:metal ion binding"/>
    <property type="evidence" value="ECO:0007669"/>
    <property type="project" value="InterPro"/>
</dbReference>
<sequence>MNIRRATAAVALAGATALALTLTGCSGTSASAKDGKLDVVASFYPLEYATEQIGGAHVHVTDLTPPGTEPHDLELAPRQVAAVHSADLVVYLKGLQPTVDQAVAQGGPAHTAEVTSYAPLEDHGTEVDGAAENHARTADGRAGDPHVWLDPERYAKIARGIGDQLAKADPAHAADYRAGADRFTARLGALDKEFRTGLTGCRAKTFVTSHAAFGYLAESYGLDQIAINGVDPESEPTPARMTEIQDQAREHGVTTVFFESLVSPKLARTIAGDLHLKTAVLDPLEGVKDPAKDDYFSVMRRNLANLRTALGCSR</sequence>
<dbReference type="PRINTS" id="PR00690">
    <property type="entry name" value="ADHESNFAMILY"/>
</dbReference>
<dbReference type="Proteomes" id="UP000007842">
    <property type="component" value="Chromosome"/>
</dbReference>
<dbReference type="OrthoDB" id="9810636at2"/>
<dbReference type="GO" id="GO:0007155">
    <property type="term" value="P:cell adhesion"/>
    <property type="evidence" value="ECO:0007669"/>
    <property type="project" value="InterPro"/>
</dbReference>
<dbReference type="PATRIC" id="fig|1003195.11.peg.3142"/>
<dbReference type="eggNOG" id="COG0803">
    <property type="taxonomic scope" value="Bacteria"/>
</dbReference>
<evidence type="ECO:0000256" key="5">
    <source>
        <dbReference type="SAM" id="SignalP"/>
    </source>
</evidence>
<dbReference type="PANTHER" id="PTHR42953:SF3">
    <property type="entry name" value="HIGH-AFFINITY ZINC UPTAKE SYSTEM PROTEIN ZNUA"/>
    <property type="match status" value="1"/>
</dbReference>
<dbReference type="PRINTS" id="PR00691">
    <property type="entry name" value="ADHESINB"/>
</dbReference>
<name>F8JP03_STREN</name>
<feature type="chain" id="PRO_5038717625" evidence="5">
    <location>
        <begin position="20"/>
        <end position="314"/>
    </location>
</feature>
<protein>
    <submittedName>
        <fullName evidence="6">Putative metal transport ABC transporter substrate-binding protein</fullName>
    </submittedName>
</protein>
<dbReference type="KEGG" id="sct:SCAT_1570"/>
<evidence type="ECO:0000313" key="7">
    <source>
        <dbReference type="Proteomes" id="UP000007842"/>
    </source>
</evidence>
<dbReference type="PROSITE" id="PS51257">
    <property type="entry name" value="PROKAR_LIPOPROTEIN"/>
    <property type="match status" value="1"/>
</dbReference>
<dbReference type="Gene3D" id="3.40.50.1980">
    <property type="entry name" value="Nitrogenase molybdenum iron protein domain"/>
    <property type="match status" value="2"/>
</dbReference>
<feature type="signal peptide" evidence="5">
    <location>
        <begin position="1"/>
        <end position="19"/>
    </location>
</feature>
<dbReference type="EMBL" id="CP003219">
    <property type="protein sequence ID" value="AEW93944.1"/>
    <property type="molecule type" value="Genomic_DNA"/>
</dbReference>
<evidence type="ECO:0000313" key="6">
    <source>
        <dbReference type="EMBL" id="AEW93944.1"/>
    </source>
</evidence>
<dbReference type="InterPro" id="IPR050492">
    <property type="entry name" value="Bact_metal-bind_prot9"/>
</dbReference>
<dbReference type="RefSeq" id="WP_014142328.1">
    <property type="nucleotide sequence ID" value="NC_016111.1"/>
</dbReference>
<dbReference type="InterPro" id="IPR006128">
    <property type="entry name" value="Lipoprotein_PsaA-like"/>
</dbReference>
<comment type="similarity">
    <text evidence="1 4">Belongs to the bacterial solute-binding protein 9 family.</text>
</comment>
<accession>F8JP03</accession>
<dbReference type="HOGENOM" id="CLU_016838_1_0_11"/>
<evidence type="ECO:0000256" key="3">
    <source>
        <dbReference type="ARBA" id="ARBA00022729"/>
    </source>
</evidence>
<gene>
    <name evidence="6" type="ordered locus">SCATT_15730</name>
</gene>
<evidence type="ECO:0000256" key="2">
    <source>
        <dbReference type="ARBA" id="ARBA00022448"/>
    </source>
</evidence>
<proteinExistence type="inferred from homology"/>
<dbReference type="KEGG" id="scy:SCATT_15730"/>
<organism evidence="6 7">
    <name type="scientific">Streptantibioticus cattleyicolor (strain ATCC 35852 / DSM 46488 / JCM 4925 / NBRC 14057 / NRRL 8057)</name>
    <name type="common">Streptomyces cattleya</name>
    <dbReference type="NCBI Taxonomy" id="1003195"/>
    <lineage>
        <taxon>Bacteria</taxon>
        <taxon>Bacillati</taxon>
        <taxon>Actinomycetota</taxon>
        <taxon>Actinomycetes</taxon>
        <taxon>Kitasatosporales</taxon>
        <taxon>Streptomycetaceae</taxon>
        <taxon>Streptantibioticus</taxon>
    </lineage>
</organism>
<dbReference type="STRING" id="1003195.SCATT_15730"/>
<dbReference type="InterPro" id="IPR006127">
    <property type="entry name" value="ZnuA-like"/>
</dbReference>
<keyword evidence="3 5" id="KW-0732">Signal</keyword>
<keyword evidence="2 4" id="KW-0813">Transport</keyword>
<dbReference type="SUPFAM" id="SSF53807">
    <property type="entry name" value="Helical backbone' metal receptor"/>
    <property type="match status" value="1"/>
</dbReference>